<dbReference type="PANTHER" id="PTHR12358">
    <property type="entry name" value="SPHINGOSINE KINASE"/>
    <property type="match status" value="1"/>
</dbReference>
<comment type="caution">
    <text evidence="2">The sequence shown here is derived from an EMBL/GenBank/DDBJ whole genome shotgun (WGS) entry which is preliminary data.</text>
</comment>
<dbReference type="InterPro" id="IPR016064">
    <property type="entry name" value="NAD/diacylglycerol_kinase_sf"/>
</dbReference>
<dbReference type="GO" id="GO:0001727">
    <property type="term" value="F:lipid kinase activity"/>
    <property type="evidence" value="ECO:0007669"/>
    <property type="project" value="UniProtKB-ARBA"/>
</dbReference>
<dbReference type="EMBL" id="JBICCN010000026">
    <property type="protein sequence ID" value="KAL3102330.1"/>
    <property type="molecule type" value="Genomic_DNA"/>
</dbReference>
<dbReference type="PANTHER" id="PTHR12358:SF31">
    <property type="entry name" value="ACYLGLYCEROL KINASE, MITOCHONDRIAL"/>
    <property type="match status" value="1"/>
</dbReference>
<dbReference type="InterPro" id="IPR050187">
    <property type="entry name" value="Lipid_Phosphate_FormReg"/>
</dbReference>
<protein>
    <recommendedName>
        <fullName evidence="1">DAGKc domain-containing protein</fullName>
    </recommendedName>
</protein>
<dbReference type="PROSITE" id="PS50146">
    <property type="entry name" value="DAGK"/>
    <property type="match status" value="1"/>
</dbReference>
<dbReference type="AlphaFoldDB" id="A0ABD2KHC8"/>
<dbReference type="Pfam" id="PF00781">
    <property type="entry name" value="DAGK_cat"/>
    <property type="match status" value="1"/>
</dbReference>
<dbReference type="InterPro" id="IPR017438">
    <property type="entry name" value="ATP-NAD_kinase_N"/>
</dbReference>
<dbReference type="Gene3D" id="3.40.50.10330">
    <property type="entry name" value="Probable inorganic polyphosphate/atp-NAD kinase, domain 1"/>
    <property type="match status" value="1"/>
</dbReference>
<dbReference type="GO" id="GO:0016773">
    <property type="term" value="F:phosphotransferase activity, alcohol group as acceptor"/>
    <property type="evidence" value="ECO:0007669"/>
    <property type="project" value="UniProtKB-ARBA"/>
</dbReference>
<organism evidence="2 3">
    <name type="scientific">Heterodera schachtii</name>
    <name type="common">Sugarbeet cyst nematode worm</name>
    <name type="synonym">Tylenchus schachtii</name>
    <dbReference type="NCBI Taxonomy" id="97005"/>
    <lineage>
        <taxon>Eukaryota</taxon>
        <taxon>Metazoa</taxon>
        <taxon>Ecdysozoa</taxon>
        <taxon>Nematoda</taxon>
        <taxon>Chromadorea</taxon>
        <taxon>Rhabditida</taxon>
        <taxon>Tylenchina</taxon>
        <taxon>Tylenchomorpha</taxon>
        <taxon>Tylenchoidea</taxon>
        <taxon>Heteroderidae</taxon>
        <taxon>Heteroderinae</taxon>
        <taxon>Heterodera</taxon>
    </lineage>
</organism>
<evidence type="ECO:0000313" key="2">
    <source>
        <dbReference type="EMBL" id="KAL3102330.1"/>
    </source>
</evidence>
<dbReference type="Proteomes" id="UP001620645">
    <property type="component" value="Unassembled WGS sequence"/>
</dbReference>
<evidence type="ECO:0000259" key="1">
    <source>
        <dbReference type="PROSITE" id="PS50146"/>
    </source>
</evidence>
<dbReference type="SUPFAM" id="SSF111331">
    <property type="entry name" value="NAD kinase/diacylglycerol kinase-like"/>
    <property type="match status" value="1"/>
</dbReference>
<name>A0ABD2KHC8_HETSC</name>
<dbReference type="InterPro" id="IPR001206">
    <property type="entry name" value="Diacylglycerol_kinase_cat_dom"/>
</dbReference>
<sequence length="471" mass="53208">MVISQIAKTLWSHKKKSIFAVIATAYGVNALRARLRDDRIRYSFAERARKYGLVSFGPAQRLRRVTVLVNRESGGRRAADLFKRNALPLLNLAGLQVNVVECSLSLSFNVSSASELESLCRVLDNSEADCIFLVGGDGTLSRALVGLSQNSAPLPIGLFPGGRKNIAFWRIFQSKNQNRDSKSVRMFCESAMALIEGENRLIYPVKCSITEEMNDSPSDHQTVNTPNTFWLLSDLCAGWFEHCEQKAPKLWWWGPLRYKFVYFWEFLKRKPIPLDLRISYEEFCPGCNRCVPPVKQKNLTTLWSFFSHLLWSSPPDSTKIKVNSDFALVENPNCGQRREANVSGANVRLNVEQTENGSKLKLRVGGAGDAFGRWAAMRFGWNSVGVANGERKRRGNERDAQFYVLDIEASRLELQFTSIPDFVQKLSLAGEWGDFEQYESKKIALETTKAMGDHQNGAFPLHFYVPKLPLS</sequence>
<gene>
    <name evidence="2" type="ORF">niasHS_003739</name>
</gene>
<reference evidence="2 3" key="1">
    <citation type="submission" date="2024-10" db="EMBL/GenBank/DDBJ databases">
        <authorList>
            <person name="Kim D."/>
        </authorList>
    </citation>
    <scope>NUCLEOTIDE SEQUENCE [LARGE SCALE GENOMIC DNA]</scope>
    <source>
        <strain evidence="2">Taebaek</strain>
    </source>
</reference>
<accession>A0ABD2KHC8</accession>
<proteinExistence type="predicted"/>
<evidence type="ECO:0000313" key="3">
    <source>
        <dbReference type="Proteomes" id="UP001620645"/>
    </source>
</evidence>
<keyword evidence="3" id="KW-1185">Reference proteome</keyword>
<feature type="domain" description="DAGKc" evidence="1">
    <location>
        <begin position="60"/>
        <end position="165"/>
    </location>
</feature>